<comment type="similarity">
    <text evidence="4">Belongs to the class I-like SAM-binding methyltransferase superfamily. RNA M5U methyltransferase family.</text>
</comment>
<dbReference type="AlphaFoldDB" id="A0A1M6I9L0"/>
<dbReference type="RefSeq" id="WP_073027387.1">
    <property type="nucleotide sequence ID" value="NZ_FQZS01000028.1"/>
</dbReference>
<dbReference type="PROSITE" id="PS01231">
    <property type="entry name" value="TRMA_2"/>
    <property type="match status" value="1"/>
</dbReference>
<feature type="binding site" evidence="4">
    <location>
        <position position="288"/>
    </location>
    <ligand>
        <name>S-adenosyl-L-methionine</name>
        <dbReference type="ChEBI" id="CHEBI:59789"/>
    </ligand>
</feature>
<evidence type="ECO:0000259" key="6">
    <source>
        <dbReference type="PROSITE" id="PS50926"/>
    </source>
</evidence>
<dbReference type="InterPro" id="IPR029063">
    <property type="entry name" value="SAM-dependent_MTases_sf"/>
</dbReference>
<evidence type="ECO:0000256" key="3">
    <source>
        <dbReference type="ARBA" id="ARBA00022691"/>
    </source>
</evidence>
<evidence type="ECO:0000313" key="8">
    <source>
        <dbReference type="Proteomes" id="UP000184442"/>
    </source>
</evidence>
<dbReference type="GO" id="GO:0070475">
    <property type="term" value="P:rRNA base methylation"/>
    <property type="evidence" value="ECO:0007669"/>
    <property type="project" value="TreeGrafter"/>
</dbReference>
<keyword evidence="3 4" id="KW-0949">S-adenosyl-L-methionine</keyword>
<feature type="domain" description="TRAM" evidence="6">
    <location>
        <begin position="6"/>
        <end position="64"/>
    </location>
</feature>
<gene>
    <name evidence="7" type="ORF">SAMN02745176_03149</name>
</gene>
<keyword evidence="8" id="KW-1185">Reference proteome</keyword>
<dbReference type="InterPro" id="IPR012340">
    <property type="entry name" value="NA-bd_OB-fold"/>
</dbReference>
<feature type="binding site" evidence="4">
    <location>
        <position position="338"/>
    </location>
    <ligand>
        <name>S-adenosyl-L-methionine</name>
        <dbReference type="ChEBI" id="CHEBI:59789"/>
    </ligand>
</feature>
<dbReference type="Gene3D" id="2.40.50.1070">
    <property type="match status" value="1"/>
</dbReference>
<organism evidence="7 8">
    <name type="scientific">Lutispora thermophila DSM 19022</name>
    <dbReference type="NCBI Taxonomy" id="1122184"/>
    <lineage>
        <taxon>Bacteria</taxon>
        <taxon>Bacillati</taxon>
        <taxon>Bacillota</taxon>
        <taxon>Clostridia</taxon>
        <taxon>Lutisporales</taxon>
        <taxon>Lutisporaceae</taxon>
        <taxon>Lutispora</taxon>
    </lineage>
</organism>
<dbReference type="InterPro" id="IPR030390">
    <property type="entry name" value="MeTrfase_TrmA_AS"/>
</dbReference>
<dbReference type="STRING" id="1122184.SAMN02745176_03149"/>
<dbReference type="FunFam" id="3.40.50.150:FF:000009">
    <property type="entry name" value="23S rRNA (Uracil(1939)-C(5))-methyltransferase RlmD"/>
    <property type="match status" value="1"/>
</dbReference>
<dbReference type="InterPro" id="IPR010280">
    <property type="entry name" value="U5_MeTrfase_fam"/>
</dbReference>
<dbReference type="GO" id="GO:0070041">
    <property type="term" value="F:rRNA (uridine-C5-)-methyltransferase activity"/>
    <property type="evidence" value="ECO:0007669"/>
    <property type="project" value="UniProtKB-ARBA"/>
</dbReference>
<dbReference type="InterPro" id="IPR002792">
    <property type="entry name" value="TRAM_dom"/>
</dbReference>
<proteinExistence type="inferred from homology"/>
<dbReference type="EMBL" id="FQZS01000028">
    <property type="protein sequence ID" value="SHJ31112.1"/>
    <property type="molecule type" value="Genomic_DNA"/>
</dbReference>
<feature type="binding site" evidence="4">
    <location>
        <position position="317"/>
    </location>
    <ligand>
        <name>S-adenosyl-L-methionine</name>
        <dbReference type="ChEBI" id="CHEBI:59789"/>
    </ligand>
</feature>
<sequence length="462" mass="52180">MEKRIPVEKNQDYIIDITSETNEGMGVGRIEGYTVFVDGALMGEKVKVRVVKVLKNYSYGKLLDVLEPSCYRVHPPCPVIKRCGGCQIQHMSYEGQLYYKTRIVKDALERIGGLKDIIVHDTIDMEYPWKYRNKAQFPVGIKDGKVNIGFYAPRSHDIIDINTCLIQDGINDKVLELIRDFIIKHYISIYDENTGKGLIRHIMTRKGFKTGEVMVCIVINGDQIPHETELVEKLQQNIDNLKTVVLNINKKNTNVILGDKNRVLYGEGYIFDYIGDFKFKISPQSFFQVNPVQTKILYNKALEYANLAGDETIIDAYCGIGTISLFLSKRAKKVYGVEVVGQAIEDAKVNAYINGITNAEFILGESEELIPKLYKEGIKADVVVVDPPRKGCDEKLLEVIVKMAPKRMVYVSCNPSTLARDLKYMTSNGYEIKEVQPVDQFPQTVHVECVVLMCASSEAGKC</sequence>
<dbReference type="PROSITE" id="PS51687">
    <property type="entry name" value="SAM_MT_RNA_M5U"/>
    <property type="match status" value="1"/>
</dbReference>
<keyword evidence="1 4" id="KW-0489">Methyltransferase</keyword>
<dbReference type="FunFam" id="2.40.50.140:FF:000097">
    <property type="entry name" value="23S rRNA (uracil(1939)-C(5))-methyltransferase RlmD"/>
    <property type="match status" value="1"/>
</dbReference>
<dbReference type="OrthoDB" id="9804590at2"/>
<accession>A0A1M6I9L0</accession>
<name>A0A1M6I9L0_9FIRM</name>
<dbReference type="CDD" id="cd02440">
    <property type="entry name" value="AdoMet_MTases"/>
    <property type="match status" value="1"/>
</dbReference>
<evidence type="ECO:0000256" key="1">
    <source>
        <dbReference type="ARBA" id="ARBA00022603"/>
    </source>
</evidence>
<dbReference type="InterPro" id="IPR030391">
    <property type="entry name" value="MeTrfase_TrmA_CS"/>
</dbReference>
<dbReference type="SUPFAM" id="SSF50249">
    <property type="entry name" value="Nucleic acid-binding proteins"/>
    <property type="match status" value="1"/>
</dbReference>
<evidence type="ECO:0000313" key="7">
    <source>
        <dbReference type="EMBL" id="SHJ31112.1"/>
    </source>
</evidence>
<feature type="active site" evidence="5">
    <location>
        <position position="413"/>
    </location>
</feature>
<dbReference type="Proteomes" id="UP000184442">
    <property type="component" value="Unassembled WGS sequence"/>
</dbReference>
<feature type="active site" description="Nucleophile" evidence="4">
    <location>
        <position position="413"/>
    </location>
</feature>
<dbReference type="Gene3D" id="2.40.50.140">
    <property type="entry name" value="Nucleic acid-binding proteins"/>
    <property type="match status" value="1"/>
</dbReference>
<feature type="binding site" evidence="4">
    <location>
        <position position="386"/>
    </location>
    <ligand>
        <name>S-adenosyl-L-methionine</name>
        <dbReference type="ChEBI" id="CHEBI:59789"/>
    </ligand>
</feature>
<evidence type="ECO:0000256" key="5">
    <source>
        <dbReference type="PROSITE-ProRule" id="PRU10015"/>
    </source>
</evidence>
<evidence type="ECO:0000256" key="4">
    <source>
        <dbReference type="PROSITE-ProRule" id="PRU01024"/>
    </source>
</evidence>
<keyword evidence="2 4" id="KW-0808">Transferase</keyword>
<dbReference type="Pfam" id="PF01938">
    <property type="entry name" value="TRAM"/>
    <property type="match status" value="1"/>
</dbReference>
<evidence type="ECO:0000256" key="2">
    <source>
        <dbReference type="ARBA" id="ARBA00022679"/>
    </source>
</evidence>
<dbReference type="Gene3D" id="3.40.50.150">
    <property type="entry name" value="Vaccinia Virus protein VP39"/>
    <property type="match status" value="1"/>
</dbReference>
<dbReference type="PANTHER" id="PTHR11061:SF30">
    <property type="entry name" value="TRNA (URACIL(54)-C(5))-METHYLTRANSFERASE"/>
    <property type="match status" value="1"/>
</dbReference>
<dbReference type="PROSITE" id="PS01230">
    <property type="entry name" value="TRMA_1"/>
    <property type="match status" value="1"/>
</dbReference>
<dbReference type="FunFam" id="2.40.50.1070:FF:000003">
    <property type="entry name" value="23S rRNA (Uracil-5-)-methyltransferase RumA"/>
    <property type="match status" value="1"/>
</dbReference>
<dbReference type="PROSITE" id="PS50926">
    <property type="entry name" value="TRAM"/>
    <property type="match status" value="1"/>
</dbReference>
<dbReference type="PANTHER" id="PTHR11061">
    <property type="entry name" value="RNA M5U METHYLTRANSFERASE"/>
    <property type="match status" value="1"/>
</dbReference>
<dbReference type="Pfam" id="PF05958">
    <property type="entry name" value="tRNA_U5-meth_tr"/>
    <property type="match status" value="1"/>
</dbReference>
<protein>
    <submittedName>
        <fullName evidence="7">23S rRNA (Uracil1939-C5)-methyltransferase</fullName>
    </submittedName>
</protein>
<dbReference type="SUPFAM" id="SSF53335">
    <property type="entry name" value="S-adenosyl-L-methionine-dependent methyltransferases"/>
    <property type="match status" value="1"/>
</dbReference>
<reference evidence="7 8" key="1">
    <citation type="submission" date="2016-11" db="EMBL/GenBank/DDBJ databases">
        <authorList>
            <person name="Jaros S."/>
            <person name="Januszkiewicz K."/>
            <person name="Wedrychowicz H."/>
        </authorList>
    </citation>
    <scope>NUCLEOTIDE SEQUENCE [LARGE SCALE GENOMIC DNA]</scope>
    <source>
        <strain evidence="7 8">DSM 19022</strain>
    </source>
</reference>
<dbReference type="NCBIfam" id="TIGR00479">
    <property type="entry name" value="rumA"/>
    <property type="match status" value="1"/>
</dbReference>